<gene>
    <name evidence="12" type="primary">ABSGL_11677.1 scaffold 12295</name>
</gene>
<dbReference type="GO" id="GO:0008270">
    <property type="term" value="F:zinc ion binding"/>
    <property type="evidence" value="ECO:0007669"/>
    <property type="project" value="UniProtKB-KW"/>
</dbReference>
<evidence type="ECO:0000256" key="6">
    <source>
        <dbReference type="ARBA" id="ARBA00022806"/>
    </source>
</evidence>
<dbReference type="GO" id="GO:0000724">
    <property type="term" value="P:double-strand break repair via homologous recombination"/>
    <property type="evidence" value="ECO:0007669"/>
    <property type="project" value="TreeGrafter"/>
</dbReference>
<evidence type="ECO:0000256" key="5">
    <source>
        <dbReference type="ARBA" id="ARBA00022801"/>
    </source>
</evidence>
<dbReference type="InterPro" id="IPR050628">
    <property type="entry name" value="SNF2_RAD54_helicase_TF"/>
</dbReference>
<dbReference type="InterPro" id="IPR049730">
    <property type="entry name" value="SNF2/RAD54-like_C"/>
</dbReference>
<keyword evidence="3" id="KW-0547">Nucleotide-binding</keyword>
<dbReference type="GO" id="GO:0016787">
    <property type="term" value="F:hydrolase activity"/>
    <property type="evidence" value="ECO:0007669"/>
    <property type="project" value="UniProtKB-KW"/>
</dbReference>
<dbReference type="Pfam" id="PF00097">
    <property type="entry name" value="zf-C3HC4"/>
    <property type="match status" value="1"/>
</dbReference>
<protein>
    <recommendedName>
        <fullName evidence="14">RING-type domain-containing protein</fullName>
    </recommendedName>
</protein>
<evidence type="ECO:0000256" key="7">
    <source>
        <dbReference type="ARBA" id="ARBA00022833"/>
    </source>
</evidence>
<dbReference type="OrthoDB" id="448448at2759"/>
<proteinExistence type="inferred from homology"/>
<dbReference type="Pfam" id="PF00271">
    <property type="entry name" value="Helicase_C"/>
    <property type="match status" value="1"/>
</dbReference>
<dbReference type="Gene3D" id="3.40.50.300">
    <property type="entry name" value="P-loop containing nucleotide triphosphate hydrolases"/>
    <property type="match status" value="1"/>
</dbReference>
<keyword evidence="7" id="KW-0862">Zinc</keyword>
<dbReference type="EMBL" id="LT554468">
    <property type="protein sequence ID" value="SAM05802.1"/>
    <property type="molecule type" value="Genomic_DNA"/>
</dbReference>
<keyword evidence="5" id="KW-0378">Hydrolase</keyword>
<dbReference type="InParanoid" id="A0A168QYY3"/>
<evidence type="ECO:0000259" key="10">
    <source>
        <dbReference type="PROSITE" id="PS50089"/>
    </source>
</evidence>
<evidence type="ECO:0000259" key="11">
    <source>
        <dbReference type="PROSITE" id="PS51194"/>
    </source>
</evidence>
<dbReference type="Proteomes" id="UP000078561">
    <property type="component" value="Unassembled WGS sequence"/>
</dbReference>
<keyword evidence="13" id="KW-1185">Reference proteome</keyword>
<dbReference type="STRING" id="4829.A0A168QYY3"/>
<dbReference type="GO" id="GO:0005634">
    <property type="term" value="C:nucleus"/>
    <property type="evidence" value="ECO:0007669"/>
    <property type="project" value="TreeGrafter"/>
</dbReference>
<comment type="similarity">
    <text evidence="1">Belongs to the SNF2/RAD54 helicase family.</text>
</comment>
<evidence type="ECO:0000313" key="12">
    <source>
        <dbReference type="EMBL" id="SAM05802.1"/>
    </source>
</evidence>
<keyword evidence="2" id="KW-0479">Metal-binding</keyword>
<evidence type="ECO:0000256" key="1">
    <source>
        <dbReference type="ARBA" id="ARBA00007025"/>
    </source>
</evidence>
<dbReference type="PROSITE" id="PS00518">
    <property type="entry name" value="ZF_RING_1"/>
    <property type="match status" value="1"/>
</dbReference>
<dbReference type="SMART" id="SM00184">
    <property type="entry name" value="RING"/>
    <property type="match status" value="1"/>
</dbReference>
<dbReference type="PROSITE" id="PS50089">
    <property type="entry name" value="ZF_RING_2"/>
    <property type="match status" value="1"/>
</dbReference>
<evidence type="ECO:0000256" key="4">
    <source>
        <dbReference type="ARBA" id="ARBA00022771"/>
    </source>
</evidence>
<dbReference type="Gene3D" id="3.30.40.10">
    <property type="entry name" value="Zinc/RING finger domain, C3HC4 (zinc finger)"/>
    <property type="match status" value="1"/>
</dbReference>
<dbReference type="InterPro" id="IPR001650">
    <property type="entry name" value="Helicase_C-like"/>
</dbReference>
<dbReference type="InterPro" id="IPR017907">
    <property type="entry name" value="Znf_RING_CS"/>
</dbReference>
<evidence type="ECO:0000256" key="9">
    <source>
        <dbReference type="PROSITE-ProRule" id="PRU00175"/>
    </source>
</evidence>
<keyword evidence="8" id="KW-0067">ATP-binding</keyword>
<evidence type="ECO:0008006" key="14">
    <source>
        <dbReference type="Google" id="ProtNLM"/>
    </source>
</evidence>
<dbReference type="InterPro" id="IPR001841">
    <property type="entry name" value="Znf_RING"/>
</dbReference>
<dbReference type="GO" id="GO:0008094">
    <property type="term" value="F:ATP-dependent activity, acting on DNA"/>
    <property type="evidence" value="ECO:0007669"/>
    <property type="project" value="TreeGrafter"/>
</dbReference>
<accession>A0A168QYY3</accession>
<feature type="domain" description="RING-type" evidence="10">
    <location>
        <begin position="105"/>
        <end position="150"/>
    </location>
</feature>
<evidence type="ECO:0000256" key="8">
    <source>
        <dbReference type="ARBA" id="ARBA00022840"/>
    </source>
</evidence>
<dbReference type="SMART" id="SM00490">
    <property type="entry name" value="HELICc"/>
    <property type="match status" value="1"/>
</dbReference>
<dbReference type="SUPFAM" id="SSF57850">
    <property type="entry name" value="RING/U-box"/>
    <property type="match status" value="1"/>
</dbReference>
<evidence type="ECO:0000256" key="3">
    <source>
        <dbReference type="ARBA" id="ARBA00022741"/>
    </source>
</evidence>
<keyword evidence="4 9" id="KW-0863">Zinc-finger</keyword>
<dbReference type="PROSITE" id="PS51194">
    <property type="entry name" value="HELICASE_CTER"/>
    <property type="match status" value="1"/>
</dbReference>
<feature type="domain" description="Helicase C-terminal" evidence="11">
    <location>
        <begin position="191"/>
        <end position="350"/>
    </location>
</feature>
<dbReference type="PANTHER" id="PTHR45626:SF16">
    <property type="entry name" value="ATP-DEPENDENT HELICASE ULS1"/>
    <property type="match status" value="1"/>
</dbReference>
<dbReference type="InterPro" id="IPR013083">
    <property type="entry name" value="Znf_RING/FYVE/PHD"/>
</dbReference>
<dbReference type="SUPFAM" id="SSF52540">
    <property type="entry name" value="P-loop containing nucleoside triphosphate hydrolases"/>
    <property type="match status" value="1"/>
</dbReference>
<dbReference type="AlphaFoldDB" id="A0A168QYY3"/>
<dbReference type="InterPro" id="IPR018957">
    <property type="entry name" value="Znf_C3HC4_RING-type"/>
</dbReference>
<reference evidence="12" key="1">
    <citation type="submission" date="2016-04" db="EMBL/GenBank/DDBJ databases">
        <authorList>
            <person name="Evans L.H."/>
            <person name="Alamgir A."/>
            <person name="Owens N."/>
            <person name="Weber N.D."/>
            <person name="Virtaneva K."/>
            <person name="Barbian K."/>
            <person name="Babar A."/>
            <person name="Rosenke K."/>
        </authorList>
    </citation>
    <scope>NUCLEOTIDE SEQUENCE [LARGE SCALE GENOMIC DNA]</scope>
    <source>
        <strain evidence="12">CBS 101.48</strain>
    </source>
</reference>
<keyword evidence="6" id="KW-0347">Helicase</keyword>
<dbReference type="GO" id="GO:0005524">
    <property type="term" value="F:ATP binding"/>
    <property type="evidence" value="ECO:0007669"/>
    <property type="project" value="UniProtKB-KW"/>
</dbReference>
<evidence type="ECO:0000313" key="13">
    <source>
        <dbReference type="Proteomes" id="UP000078561"/>
    </source>
</evidence>
<dbReference type="PANTHER" id="PTHR45626">
    <property type="entry name" value="TRANSCRIPTION TERMINATION FACTOR 2-RELATED"/>
    <property type="match status" value="1"/>
</dbReference>
<dbReference type="CDD" id="cd18793">
    <property type="entry name" value="SF2_C_SNF"/>
    <property type="match status" value="1"/>
</dbReference>
<dbReference type="InterPro" id="IPR027417">
    <property type="entry name" value="P-loop_NTPase"/>
</dbReference>
<name>A0A168QYY3_ABSGL</name>
<sequence length="371" mass="41066">MHENILHVDFDESERQYYSSVNAEVQGKFQALTRNGMDKANYFSLSALLTKLQRACLHPSLDDNTLAAGIQVINHNAHIRNAKALDPTVVNRLKISLQDESAIDCPICMDAAEGAMIIPECGHILCKRCLGLYLTSDSSHLPNKLCPECRGPLAQKKVVPATVFTEVFLSPQRTNKKQLCPSTKPSKKIELLLDILKAAREQSGGHDKTIVFTQFVPFVAILAEHLNRNGYKFMRYDTSVSTENRMKIIDGFRADPTVEVLLMLTKQGNVGLNLTMANRMVIMDSGWNSSMEDQAIGRVLRIGQTKEVHVHRLIIKNTVEDRIHECCHQTKEAVSSAYSGEVNTIGTKQIAYLICGTVSPLTSSSIAGPST</sequence>
<dbReference type="GO" id="GO:0005737">
    <property type="term" value="C:cytoplasm"/>
    <property type="evidence" value="ECO:0007669"/>
    <property type="project" value="TreeGrafter"/>
</dbReference>
<dbReference type="OMA" id="RIHECCH"/>
<evidence type="ECO:0000256" key="2">
    <source>
        <dbReference type="ARBA" id="ARBA00022723"/>
    </source>
</evidence>
<dbReference type="GO" id="GO:0004386">
    <property type="term" value="F:helicase activity"/>
    <property type="evidence" value="ECO:0007669"/>
    <property type="project" value="UniProtKB-KW"/>
</dbReference>
<organism evidence="12">
    <name type="scientific">Absidia glauca</name>
    <name type="common">Pin mould</name>
    <dbReference type="NCBI Taxonomy" id="4829"/>
    <lineage>
        <taxon>Eukaryota</taxon>
        <taxon>Fungi</taxon>
        <taxon>Fungi incertae sedis</taxon>
        <taxon>Mucoromycota</taxon>
        <taxon>Mucoromycotina</taxon>
        <taxon>Mucoromycetes</taxon>
        <taxon>Mucorales</taxon>
        <taxon>Cunninghamellaceae</taxon>
        <taxon>Absidia</taxon>
    </lineage>
</organism>